<evidence type="ECO:0000256" key="9">
    <source>
        <dbReference type="ARBA" id="ARBA00023033"/>
    </source>
</evidence>
<evidence type="ECO:0000256" key="10">
    <source>
        <dbReference type="ARBA" id="ARBA00023136"/>
    </source>
</evidence>
<comment type="subcellular location">
    <subcellularLocation>
        <location evidence="1">Membrane</location>
        <topology evidence="1">Single-pass membrane protein</topology>
    </subcellularLocation>
</comment>
<evidence type="ECO:0000256" key="6">
    <source>
        <dbReference type="ARBA" id="ARBA00022989"/>
    </source>
</evidence>
<organism evidence="13 14">
    <name type="scientific">Dioscorea cayennensis subsp. rotundata</name>
    <name type="common">White Guinea yam</name>
    <name type="synonym">Dioscorea rotundata</name>
    <dbReference type="NCBI Taxonomy" id="55577"/>
    <lineage>
        <taxon>Eukaryota</taxon>
        <taxon>Viridiplantae</taxon>
        <taxon>Streptophyta</taxon>
        <taxon>Embryophyta</taxon>
        <taxon>Tracheophyta</taxon>
        <taxon>Spermatophyta</taxon>
        <taxon>Magnoliopsida</taxon>
        <taxon>Liliopsida</taxon>
        <taxon>Dioscoreales</taxon>
        <taxon>Dioscoreaceae</taxon>
        <taxon>Dioscorea</taxon>
    </lineage>
</organism>
<keyword evidence="4" id="KW-0812">Transmembrane</keyword>
<gene>
    <name evidence="14" type="primary">LOC120260503</name>
</gene>
<dbReference type="InterPro" id="IPR036396">
    <property type="entry name" value="Cyt_P450_sf"/>
</dbReference>
<dbReference type="FunFam" id="1.10.630.10:FF:000044">
    <property type="entry name" value="Cytochrome P450"/>
    <property type="match status" value="1"/>
</dbReference>
<keyword evidence="6" id="KW-1133">Transmembrane helix</keyword>
<proteinExistence type="inferred from homology"/>
<dbReference type="PRINTS" id="PR00463">
    <property type="entry name" value="EP450I"/>
</dbReference>
<keyword evidence="10" id="KW-0472">Membrane</keyword>
<dbReference type="GO" id="GO:0016020">
    <property type="term" value="C:membrane"/>
    <property type="evidence" value="ECO:0007669"/>
    <property type="project" value="UniProtKB-SubCell"/>
</dbReference>
<reference evidence="14" key="1">
    <citation type="submission" date="2025-08" db="UniProtKB">
        <authorList>
            <consortium name="RefSeq"/>
        </authorList>
    </citation>
    <scope>IDENTIFICATION</scope>
</reference>
<sequence length="532" mass="61362">MHLIIISLLQDTYPSWNFLYKHVGLIDMAVATVLIFLSSVTIQKITNKGPFLWPVFGILPTIFININRIYDWVTDELVRSGGTFLYRGMWFGRCHGVITVDPANIEYMLKTHFSNFPKGKYYRERFADFLGEGIFNADDEVWKGQRRAATAEMHSSRFVEYSMQTIRELVHYKLLRFIDKVAKDEGCVDLQDVFLRFTFDNICTAAFGVDPGCLAVDLPVVPFAKAFEQATELTLFRFTVPPFVWKPMKVLDVGSEKKLKAVIRIVHEFAEKTVAARQAEFRKLNGVNDRADLLSRLMRIDNELKTRFSDKFLKDFCISFILAGRDTSSVALAWFFWMLHSHPNVENNILNEISKIIMQRPGKKGTDNIVFSINDLKKMEYLQAALSESLRLYPSVPIDFKEAVEDDVFPDGTFVKKGARVLYSIYSMARTESIWGKDCMEFRPERWLRDGVFISESQFKYAVFNAGPRLCIGKKFAYMQMKMVAANILLRYHVEVVTGQEVVPKMTTTLYMKNGLKVRFKPRDKASVNFLL</sequence>
<evidence type="ECO:0000256" key="5">
    <source>
        <dbReference type="ARBA" id="ARBA00022723"/>
    </source>
</evidence>
<dbReference type="GO" id="GO:0016705">
    <property type="term" value="F:oxidoreductase activity, acting on paired donors, with incorporation or reduction of molecular oxygen"/>
    <property type="evidence" value="ECO:0007669"/>
    <property type="project" value="InterPro"/>
</dbReference>
<evidence type="ECO:0000256" key="1">
    <source>
        <dbReference type="ARBA" id="ARBA00004167"/>
    </source>
</evidence>
<evidence type="ECO:0000256" key="4">
    <source>
        <dbReference type="ARBA" id="ARBA00022692"/>
    </source>
</evidence>
<dbReference type="GeneID" id="120260503"/>
<dbReference type="Pfam" id="PF00067">
    <property type="entry name" value="p450"/>
    <property type="match status" value="1"/>
</dbReference>
<keyword evidence="7 12" id="KW-0560">Oxidoreductase</keyword>
<accession>A0AB40B9H7</accession>
<dbReference type="GO" id="GO:0006629">
    <property type="term" value="P:lipid metabolic process"/>
    <property type="evidence" value="ECO:0007669"/>
    <property type="project" value="UniProtKB-ARBA"/>
</dbReference>
<dbReference type="PRINTS" id="PR00385">
    <property type="entry name" value="P450"/>
</dbReference>
<keyword evidence="3 11" id="KW-0349">Heme</keyword>
<evidence type="ECO:0000256" key="11">
    <source>
        <dbReference type="PIRSR" id="PIRSR602401-1"/>
    </source>
</evidence>
<dbReference type="Gene3D" id="1.10.630.10">
    <property type="entry name" value="Cytochrome P450"/>
    <property type="match status" value="1"/>
</dbReference>
<dbReference type="RefSeq" id="XP_039123923.1">
    <property type="nucleotide sequence ID" value="XM_039267989.1"/>
</dbReference>
<dbReference type="GO" id="GO:0005506">
    <property type="term" value="F:iron ion binding"/>
    <property type="evidence" value="ECO:0007669"/>
    <property type="project" value="InterPro"/>
</dbReference>
<comment type="similarity">
    <text evidence="2 12">Belongs to the cytochrome P450 family.</text>
</comment>
<comment type="cofactor">
    <cofactor evidence="11">
        <name>heme</name>
        <dbReference type="ChEBI" id="CHEBI:30413"/>
    </cofactor>
</comment>
<evidence type="ECO:0000313" key="14">
    <source>
        <dbReference type="RefSeq" id="XP_039123923.1"/>
    </source>
</evidence>
<dbReference type="InterPro" id="IPR017972">
    <property type="entry name" value="Cyt_P450_CS"/>
</dbReference>
<protein>
    <submittedName>
        <fullName evidence="14">Cytochrome P450 86B1</fullName>
    </submittedName>
</protein>
<dbReference type="GO" id="GO:0020037">
    <property type="term" value="F:heme binding"/>
    <property type="evidence" value="ECO:0007669"/>
    <property type="project" value="InterPro"/>
</dbReference>
<feature type="binding site" description="axial binding residue" evidence="11">
    <location>
        <position position="471"/>
    </location>
    <ligand>
        <name>heme</name>
        <dbReference type="ChEBI" id="CHEBI:30413"/>
    </ligand>
    <ligandPart>
        <name>Fe</name>
        <dbReference type="ChEBI" id="CHEBI:18248"/>
    </ligandPart>
</feature>
<dbReference type="AlphaFoldDB" id="A0AB40B9H7"/>
<dbReference type="GO" id="GO:0004497">
    <property type="term" value="F:monooxygenase activity"/>
    <property type="evidence" value="ECO:0007669"/>
    <property type="project" value="UniProtKB-KW"/>
</dbReference>
<dbReference type="PANTHER" id="PTHR24296">
    <property type="entry name" value="CYTOCHROME P450"/>
    <property type="match status" value="1"/>
</dbReference>
<evidence type="ECO:0000256" key="8">
    <source>
        <dbReference type="ARBA" id="ARBA00023004"/>
    </source>
</evidence>
<name>A0AB40B9H7_DIOCR</name>
<keyword evidence="8 11" id="KW-0408">Iron</keyword>
<keyword evidence="9 12" id="KW-0503">Monooxygenase</keyword>
<dbReference type="InterPro" id="IPR002401">
    <property type="entry name" value="Cyt_P450_E_grp-I"/>
</dbReference>
<dbReference type="PROSITE" id="PS00086">
    <property type="entry name" value="CYTOCHROME_P450"/>
    <property type="match status" value="1"/>
</dbReference>
<keyword evidence="5 11" id="KW-0479">Metal-binding</keyword>
<dbReference type="CDD" id="cd11064">
    <property type="entry name" value="CYP86A"/>
    <property type="match status" value="1"/>
</dbReference>
<dbReference type="Proteomes" id="UP001515500">
    <property type="component" value="Chromosome 5"/>
</dbReference>
<dbReference type="InterPro" id="IPR001128">
    <property type="entry name" value="Cyt_P450"/>
</dbReference>
<evidence type="ECO:0000256" key="3">
    <source>
        <dbReference type="ARBA" id="ARBA00022617"/>
    </source>
</evidence>
<evidence type="ECO:0000313" key="13">
    <source>
        <dbReference type="Proteomes" id="UP001515500"/>
    </source>
</evidence>
<evidence type="ECO:0000256" key="12">
    <source>
        <dbReference type="RuleBase" id="RU000461"/>
    </source>
</evidence>
<evidence type="ECO:0000256" key="2">
    <source>
        <dbReference type="ARBA" id="ARBA00010617"/>
    </source>
</evidence>
<evidence type="ECO:0000256" key="7">
    <source>
        <dbReference type="ARBA" id="ARBA00023002"/>
    </source>
</evidence>
<keyword evidence="13" id="KW-1185">Reference proteome</keyword>
<dbReference type="SUPFAM" id="SSF48264">
    <property type="entry name" value="Cytochrome P450"/>
    <property type="match status" value="1"/>
</dbReference>